<gene>
    <name evidence="2" type="ORF">EDC30_11538</name>
</gene>
<feature type="signal peptide" evidence="1">
    <location>
        <begin position="1"/>
        <end position="27"/>
    </location>
</feature>
<dbReference type="Gene3D" id="3.40.50.1820">
    <property type="entry name" value="alpha/beta hydrolase"/>
    <property type="match status" value="1"/>
</dbReference>
<dbReference type="InterPro" id="IPR029058">
    <property type="entry name" value="AB_hydrolase_fold"/>
</dbReference>
<organism evidence="2 3">
    <name type="scientific">Paucimonas lemoignei</name>
    <name type="common">Pseudomonas lemoignei</name>
    <dbReference type="NCBI Taxonomy" id="29443"/>
    <lineage>
        <taxon>Bacteria</taxon>
        <taxon>Pseudomonadati</taxon>
        <taxon>Pseudomonadota</taxon>
        <taxon>Betaproteobacteria</taxon>
        <taxon>Burkholderiales</taxon>
        <taxon>Burkholderiaceae</taxon>
        <taxon>Paucimonas</taxon>
    </lineage>
</organism>
<sequence>MSILKNLAARAAFMLAALAGFTQPAHAGYGDPGTYAVIQESYGSWTGGANTTTDITSYFNSPAYHVSEVLGITMDKAPLRATVYRPNATGKFPIVFILHGNHAPEEPSFQGHAYLQQHLASHGYIAVAVDEDFLNGAFGEIDARAIVLLRHMQLWRKWSTTFGNQYYNKVDMTKIALVGHSRGGEAISVAKVLNNLHSSSLTTAPDYYKFNIAALFSIAPTDKYILTDTDPKTQLPYFANPANPNDPAQSTPIVLDDVGYATLYGSHDEDVGFFYGQNQFERAQRATLGTPTHIKAAYMVDGANHKHFNSIWAAPCVAGYQSEACADAAFHVRPLSGLIRPDQSQQTLKVYLTAYLKNVLGATNTTDVLTNKTPDNSLPAGVTITPRYQDKGRVVLNHYEEDANTATGSRSGVTNAGSSLFEMEEMYTFPNEIWFFGSPMAYQNYPHTYLATNALRLAWQSNAAEYRLNFATTATVGSLVSTYPVLSFDVGQMYEFVQDKNPKGMDQDFTVQLLINYLGVTYASNALPVSNYARLTYPDRAYQMGGEDNIGSDFTHTMLRTVRIPMADFVAGRPLLALNQIKGIVFKFDRKPSGRVLIDNIQVSK</sequence>
<dbReference type="Proteomes" id="UP000295382">
    <property type="component" value="Unassembled WGS sequence"/>
</dbReference>
<dbReference type="RefSeq" id="WP_165973868.1">
    <property type="nucleotide sequence ID" value="NZ_SLZQ01000015.1"/>
</dbReference>
<name>A0A4V2UI75_PAULE</name>
<dbReference type="PANTHER" id="PTHR33428:SF14">
    <property type="entry name" value="CARBOXYLESTERASE TYPE B DOMAIN-CONTAINING PROTEIN"/>
    <property type="match status" value="1"/>
</dbReference>
<dbReference type="Gene3D" id="2.60.120.430">
    <property type="entry name" value="Galactose-binding lectin"/>
    <property type="match status" value="1"/>
</dbReference>
<protein>
    <submittedName>
        <fullName evidence="2">Chlorophyllase-like protein</fullName>
    </submittedName>
</protein>
<evidence type="ECO:0000313" key="3">
    <source>
        <dbReference type="Proteomes" id="UP000295382"/>
    </source>
</evidence>
<feature type="chain" id="PRO_5020242876" evidence="1">
    <location>
        <begin position="28"/>
        <end position="605"/>
    </location>
</feature>
<dbReference type="InterPro" id="IPR017395">
    <property type="entry name" value="Chlorophyllase-like"/>
</dbReference>
<keyword evidence="3" id="KW-1185">Reference proteome</keyword>
<reference evidence="2 3" key="1">
    <citation type="submission" date="2019-03" db="EMBL/GenBank/DDBJ databases">
        <title>Genomic Encyclopedia of Type Strains, Phase IV (KMG-IV): sequencing the most valuable type-strain genomes for metagenomic binning, comparative biology and taxonomic classification.</title>
        <authorList>
            <person name="Goeker M."/>
        </authorList>
    </citation>
    <scope>NUCLEOTIDE SEQUENCE [LARGE SCALE GENOMIC DNA]</scope>
    <source>
        <strain evidence="2 3">DSM 7445</strain>
    </source>
</reference>
<accession>A0A4V2UI75</accession>
<comment type="caution">
    <text evidence="2">The sequence shown here is derived from an EMBL/GenBank/DDBJ whole genome shotgun (WGS) entry which is preliminary data.</text>
</comment>
<dbReference type="SUPFAM" id="SSF53474">
    <property type="entry name" value="alpha/beta-Hydrolases"/>
    <property type="match status" value="1"/>
</dbReference>
<evidence type="ECO:0000256" key="1">
    <source>
        <dbReference type="SAM" id="SignalP"/>
    </source>
</evidence>
<dbReference type="EMBL" id="SLZQ01000015">
    <property type="protein sequence ID" value="TCS33748.1"/>
    <property type="molecule type" value="Genomic_DNA"/>
</dbReference>
<evidence type="ECO:0000313" key="2">
    <source>
        <dbReference type="EMBL" id="TCS33748.1"/>
    </source>
</evidence>
<dbReference type="PANTHER" id="PTHR33428">
    <property type="entry name" value="CHLOROPHYLLASE-2, CHLOROPLASTIC"/>
    <property type="match status" value="1"/>
</dbReference>
<dbReference type="AlphaFoldDB" id="A0A4V2UI75"/>
<dbReference type="Pfam" id="PF07224">
    <property type="entry name" value="Chlorophyllase"/>
    <property type="match status" value="1"/>
</dbReference>
<keyword evidence="1" id="KW-0732">Signal</keyword>
<proteinExistence type="predicted"/>